<dbReference type="InterPro" id="IPR002078">
    <property type="entry name" value="Sigma_54_int"/>
</dbReference>
<dbReference type="Gene3D" id="1.10.8.60">
    <property type="match status" value="1"/>
</dbReference>
<accession>A0A944HC78</accession>
<dbReference type="SUPFAM" id="SSF52540">
    <property type="entry name" value="P-loop containing nucleoside triphosphate hydrolases"/>
    <property type="match status" value="1"/>
</dbReference>
<dbReference type="EMBL" id="JAGGOB010000020">
    <property type="protein sequence ID" value="MBT2328916.1"/>
    <property type="molecule type" value="Genomic_DNA"/>
</dbReference>
<evidence type="ECO:0000256" key="3">
    <source>
        <dbReference type="ARBA" id="ARBA00023015"/>
    </source>
</evidence>
<comment type="caution">
    <text evidence="7">The sequence shown here is derived from an EMBL/GenBank/DDBJ whole genome shotgun (WGS) entry which is preliminary data.</text>
</comment>
<gene>
    <name evidence="7" type="ORF">J7E47_09310</name>
</gene>
<keyword evidence="1" id="KW-0547">Nucleotide-binding</keyword>
<dbReference type="GO" id="GO:0006355">
    <property type="term" value="P:regulation of DNA-templated transcription"/>
    <property type="evidence" value="ECO:0007669"/>
    <property type="project" value="InterPro"/>
</dbReference>
<name>A0A944HC78_PSEFL</name>
<evidence type="ECO:0000313" key="8">
    <source>
        <dbReference type="Proteomes" id="UP000692896"/>
    </source>
</evidence>
<keyword evidence="4" id="KW-0238">DNA-binding</keyword>
<dbReference type="Proteomes" id="UP000692896">
    <property type="component" value="Unassembled WGS sequence"/>
</dbReference>
<dbReference type="AlphaFoldDB" id="A0A944HC78"/>
<organism evidence="7 8">
    <name type="scientific">Pseudomonas fluorescens</name>
    <dbReference type="NCBI Taxonomy" id="294"/>
    <lineage>
        <taxon>Bacteria</taxon>
        <taxon>Pseudomonadati</taxon>
        <taxon>Pseudomonadota</taxon>
        <taxon>Gammaproteobacteria</taxon>
        <taxon>Pseudomonadales</taxon>
        <taxon>Pseudomonadaceae</taxon>
        <taxon>Pseudomonas</taxon>
    </lineage>
</organism>
<evidence type="ECO:0000256" key="4">
    <source>
        <dbReference type="ARBA" id="ARBA00023125"/>
    </source>
</evidence>
<proteinExistence type="predicted"/>
<evidence type="ECO:0000313" key="7">
    <source>
        <dbReference type="EMBL" id="MBT2328916.1"/>
    </source>
</evidence>
<dbReference type="SMART" id="SM00382">
    <property type="entry name" value="AAA"/>
    <property type="match status" value="1"/>
</dbReference>
<dbReference type="InterPro" id="IPR025943">
    <property type="entry name" value="Sigma_54_int_dom_ATP-bd_2"/>
</dbReference>
<dbReference type="InterPro" id="IPR025662">
    <property type="entry name" value="Sigma_54_int_dom_ATP-bd_1"/>
</dbReference>
<dbReference type="InterPro" id="IPR027417">
    <property type="entry name" value="P-loop_NTPase"/>
</dbReference>
<dbReference type="Pfam" id="PF25601">
    <property type="entry name" value="AAA_lid_14"/>
    <property type="match status" value="1"/>
</dbReference>
<dbReference type="PROSITE" id="PS00676">
    <property type="entry name" value="SIGMA54_INTERACT_2"/>
    <property type="match status" value="1"/>
</dbReference>
<keyword evidence="5" id="KW-0804">Transcription</keyword>
<dbReference type="PANTHER" id="PTHR32071:SF21">
    <property type="entry name" value="TRANSCRIPTIONAL REGULATORY PROTEIN FLGR"/>
    <property type="match status" value="1"/>
</dbReference>
<dbReference type="GO" id="GO:0005524">
    <property type="term" value="F:ATP binding"/>
    <property type="evidence" value="ECO:0007669"/>
    <property type="project" value="UniProtKB-KW"/>
</dbReference>
<evidence type="ECO:0000256" key="5">
    <source>
        <dbReference type="ARBA" id="ARBA00023163"/>
    </source>
</evidence>
<evidence type="ECO:0000256" key="2">
    <source>
        <dbReference type="ARBA" id="ARBA00022840"/>
    </source>
</evidence>
<reference evidence="7" key="1">
    <citation type="submission" date="2021-03" db="EMBL/GenBank/DDBJ databases">
        <title>Genomic analysis provides insights into the functional capacity of soil bacteria communities inhabiting an altitudinal gradient in the Atacama Desert.</title>
        <authorList>
            <person name="Gonzalez M."/>
            <person name="Maldonado J."/>
            <person name="Maza F."/>
            <person name="Hodar C."/>
            <person name="Cortes M."/>
            <person name="Palma R."/>
            <person name="Andreani C."/>
            <person name="Gaete A."/>
            <person name="Vasquez-Dean J."/>
            <person name="Acuna V."/>
            <person name="Aguado M."/>
            <person name="Mandakovic D."/>
            <person name="Latorre M."/>
            <person name="Orellana A."/>
            <person name="Gutierrez R."/>
            <person name="Montecino M."/>
            <person name="Allende M."/>
            <person name="Maass A."/>
            <person name="Cambiazo V."/>
        </authorList>
    </citation>
    <scope>NUCLEOTIDE SEQUENCE</scope>
    <source>
        <strain evidence="7">ISL-25</strain>
    </source>
</reference>
<dbReference type="CDD" id="cd00009">
    <property type="entry name" value="AAA"/>
    <property type="match status" value="1"/>
</dbReference>
<feature type="domain" description="Sigma-54 factor interaction" evidence="6">
    <location>
        <begin position="29"/>
        <end position="257"/>
    </location>
</feature>
<sequence length="322" mass="35169">MNQNNFSSQPLLTFPDAEKSPLSIRAKALVFIDPRSKQLRDQVEQLSTQPLPLLIEGETGTGKELLARHIHRTSERPGLFVALSCSGLSSKYAQAELFGYAAGAYQGSASSRAGWFGSANNGTLYLDEIGDLPLPLQAELLSALETGEVLRVGASQPSPADVRLLAATSIDLAKAVAAGKFNERLYGYLSDGRLELPPLRERTGDILPMAEYFLGIYAQRLSLPLPTISEAAQQRLEAHGWPGNTRELENVIHFALLVSSGEEILSQHLNLVARDTSLTAVQRDLEQILNDAEQDQLQALHQLIGSTHERLKKLIKNENAPD</sequence>
<dbReference type="InterPro" id="IPR003593">
    <property type="entry name" value="AAA+_ATPase"/>
</dbReference>
<dbReference type="GO" id="GO:0003677">
    <property type="term" value="F:DNA binding"/>
    <property type="evidence" value="ECO:0007669"/>
    <property type="project" value="UniProtKB-KW"/>
</dbReference>
<dbReference type="PROSITE" id="PS50045">
    <property type="entry name" value="SIGMA54_INTERACT_4"/>
    <property type="match status" value="1"/>
</dbReference>
<dbReference type="Gene3D" id="3.40.50.300">
    <property type="entry name" value="P-loop containing nucleotide triphosphate hydrolases"/>
    <property type="match status" value="1"/>
</dbReference>
<dbReference type="PROSITE" id="PS00675">
    <property type="entry name" value="SIGMA54_INTERACT_1"/>
    <property type="match status" value="1"/>
</dbReference>
<evidence type="ECO:0000259" key="6">
    <source>
        <dbReference type="PROSITE" id="PS50045"/>
    </source>
</evidence>
<keyword evidence="3" id="KW-0805">Transcription regulation</keyword>
<dbReference type="RefSeq" id="WP_214917700.1">
    <property type="nucleotide sequence ID" value="NZ_JAGGNX010000022.1"/>
</dbReference>
<dbReference type="Pfam" id="PF00158">
    <property type="entry name" value="Sigma54_activat"/>
    <property type="match status" value="1"/>
</dbReference>
<dbReference type="InterPro" id="IPR058031">
    <property type="entry name" value="AAA_lid_NorR"/>
</dbReference>
<keyword evidence="2" id="KW-0067">ATP-binding</keyword>
<dbReference type="PANTHER" id="PTHR32071">
    <property type="entry name" value="TRANSCRIPTIONAL REGULATORY PROTEIN"/>
    <property type="match status" value="1"/>
</dbReference>
<evidence type="ECO:0000256" key="1">
    <source>
        <dbReference type="ARBA" id="ARBA00022741"/>
    </source>
</evidence>
<protein>
    <submittedName>
        <fullName evidence="7">Sigma-54-dependent transcriptional regulator</fullName>
    </submittedName>
</protein>